<evidence type="ECO:0000256" key="1">
    <source>
        <dbReference type="ARBA" id="ARBA00004167"/>
    </source>
</evidence>
<protein>
    <recommendedName>
        <fullName evidence="9">Immunoglobulin V-set domain-containing protein</fullName>
    </recommendedName>
</protein>
<feature type="signal peptide" evidence="8">
    <location>
        <begin position="1"/>
        <end position="21"/>
    </location>
</feature>
<dbReference type="GO" id="GO:0016020">
    <property type="term" value="C:membrane"/>
    <property type="evidence" value="ECO:0007669"/>
    <property type="project" value="UniProtKB-SubCell"/>
</dbReference>
<feature type="domain" description="Immunoglobulin V-set" evidence="9">
    <location>
        <begin position="38"/>
        <end position="119"/>
    </location>
</feature>
<evidence type="ECO:0000256" key="2">
    <source>
        <dbReference type="ARBA" id="ARBA00022692"/>
    </source>
</evidence>
<keyword evidence="8" id="KW-0732">Signal</keyword>
<keyword evidence="3 7" id="KW-1133">Transmembrane helix</keyword>
<evidence type="ECO:0000313" key="10">
    <source>
        <dbReference type="Proteomes" id="UP001652741"/>
    </source>
</evidence>
<dbReference type="KEGG" id="sasa:106573970"/>
<proteinExistence type="predicted"/>
<dbReference type="InterPro" id="IPR036179">
    <property type="entry name" value="Ig-like_dom_sf"/>
</dbReference>
<dbReference type="PANTHER" id="PTHR21462">
    <property type="entry name" value="CELL SURFACE GLYCOPROTEIN OX2 RECEPTOR PRECURSOR"/>
    <property type="match status" value="1"/>
</dbReference>
<dbReference type="InterPro" id="IPR013106">
    <property type="entry name" value="Ig_V-set"/>
</dbReference>
<dbReference type="OrthoDB" id="8960680at2759"/>
<gene>
    <name evidence="11" type="primary">LOC106573970</name>
</gene>
<feature type="transmembrane region" description="Helical" evidence="7">
    <location>
        <begin position="143"/>
        <end position="165"/>
    </location>
</feature>
<dbReference type="RefSeq" id="XP_014004923.1">
    <property type="nucleotide sequence ID" value="XM_014149448.2"/>
</dbReference>
<feature type="chain" id="PRO_5010262778" description="Immunoglobulin V-set domain-containing protein" evidence="8">
    <location>
        <begin position="22"/>
        <end position="214"/>
    </location>
</feature>
<dbReference type="AlphaFoldDB" id="A0A1S3MNX7"/>
<dbReference type="GeneID" id="106573970"/>
<dbReference type="Proteomes" id="UP001652741">
    <property type="component" value="Unplaced"/>
</dbReference>
<organism evidence="10 11">
    <name type="scientific">Salmo salar</name>
    <name type="common">Atlantic salmon</name>
    <dbReference type="NCBI Taxonomy" id="8030"/>
    <lineage>
        <taxon>Eukaryota</taxon>
        <taxon>Metazoa</taxon>
        <taxon>Chordata</taxon>
        <taxon>Craniata</taxon>
        <taxon>Vertebrata</taxon>
        <taxon>Euteleostomi</taxon>
        <taxon>Actinopterygii</taxon>
        <taxon>Neopterygii</taxon>
        <taxon>Teleostei</taxon>
        <taxon>Protacanthopterygii</taxon>
        <taxon>Salmoniformes</taxon>
        <taxon>Salmonidae</taxon>
        <taxon>Salmoninae</taxon>
        <taxon>Salmo</taxon>
    </lineage>
</organism>
<dbReference type="InterPro" id="IPR013783">
    <property type="entry name" value="Ig-like_fold"/>
</dbReference>
<comment type="subcellular location">
    <subcellularLocation>
        <location evidence="1">Membrane</location>
        <topology evidence="1">Single-pass membrane protein</topology>
    </subcellularLocation>
</comment>
<evidence type="ECO:0000256" key="8">
    <source>
        <dbReference type="SAM" id="SignalP"/>
    </source>
</evidence>
<evidence type="ECO:0000256" key="5">
    <source>
        <dbReference type="ARBA" id="ARBA00023157"/>
    </source>
</evidence>
<keyword evidence="5" id="KW-1015">Disulfide bond</keyword>
<dbReference type="GO" id="GO:0038023">
    <property type="term" value="F:signaling receptor activity"/>
    <property type="evidence" value="ECO:0007669"/>
    <property type="project" value="InterPro"/>
</dbReference>
<keyword evidence="4 7" id="KW-0472">Membrane</keyword>
<dbReference type="InterPro" id="IPR040012">
    <property type="entry name" value="CD200R"/>
</dbReference>
<dbReference type="Gene3D" id="2.60.40.10">
    <property type="entry name" value="Immunoglobulins"/>
    <property type="match status" value="1"/>
</dbReference>
<dbReference type="PANTHER" id="PTHR21462:SF2">
    <property type="entry name" value="CELL SURFACE GLYCOPROTEIN CD200 RECEPTOR 2"/>
    <property type="match status" value="1"/>
</dbReference>
<evidence type="ECO:0000256" key="7">
    <source>
        <dbReference type="SAM" id="Phobius"/>
    </source>
</evidence>
<sequence>MCGRFAFGLSLLQLVWGVCTAFEEIQVKTLKTGADLGTLTCLNQTSHDMTFVICKIDRVIRGGNECQVSLRFDKNVTNSTCDPRVTLQTENDRVFLHITNIQPSDEGNYTCDCVYNGGTHFLYLNISVNGSHDTNKLSFLRPFHFIIITAFAGFVAVAVLVGIIMRKCHLNGKTQQKAVYTFKEEEQQDIEPYCTFTRRDNGLYSTLQLTHSNP</sequence>
<keyword evidence="6" id="KW-0325">Glycoprotein</keyword>
<dbReference type="SUPFAM" id="SSF48726">
    <property type="entry name" value="Immunoglobulin"/>
    <property type="match status" value="1"/>
</dbReference>
<dbReference type="GO" id="GO:0150077">
    <property type="term" value="P:regulation of neuroinflammatory response"/>
    <property type="evidence" value="ECO:0007669"/>
    <property type="project" value="InterPro"/>
</dbReference>
<accession>A0A1S3MNX7</accession>
<evidence type="ECO:0000256" key="3">
    <source>
        <dbReference type="ARBA" id="ARBA00022989"/>
    </source>
</evidence>
<dbReference type="Pfam" id="PF07686">
    <property type="entry name" value="V-set"/>
    <property type="match status" value="1"/>
</dbReference>
<evidence type="ECO:0000259" key="9">
    <source>
        <dbReference type="Pfam" id="PF07686"/>
    </source>
</evidence>
<evidence type="ECO:0000256" key="4">
    <source>
        <dbReference type="ARBA" id="ARBA00023136"/>
    </source>
</evidence>
<name>A0A1S3MNX7_SALSA</name>
<reference evidence="11" key="1">
    <citation type="submission" date="2025-08" db="UniProtKB">
        <authorList>
            <consortium name="RefSeq"/>
        </authorList>
    </citation>
    <scope>IDENTIFICATION</scope>
</reference>
<keyword evidence="10" id="KW-1185">Reference proteome</keyword>
<keyword evidence="2 7" id="KW-0812">Transmembrane</keyword>
<evidence type="ECO:0000313" key="11">
    <source>
        <dbReference type="RefSeq" id="XP_014004923.1"/>
    </source>
</evidence>
<evidence type="ECO:0000256" key="6">
    <source>
        <dbReference type="ARBA" id="ARBA00023180"/>
    </source>
</evidence>